<dbReference type="GO" id="GO:0032153">
    <property type="term" value="C:cell division site"/>
    <property type="evidence" value="ECO:0007669"/>
    <property type="project" value="UniProtKB-UniRule"/>
</dbReference>
<dbReference type="Proteomes" id="UP000258102">
    <property type="component" value="Chromosome 1"/>
</dbReference>
<sequence length="97" mass="11354">MRFFQLALLVLALFIQYRLWFGHNGVEDYTRIKSVVKSHQETNANLSKRNKLLKADIEDLKLGLEGVEERARHELGMIKPGETFIRVLPKVPHEKKR</sequence>
<evidence type="ECO:0000256" key="7">
    <source>
        <dbReference type="HAMAP-Rule" id="MF_00599"/>
    </source>
</evidence>
<dbReference type="OrthoDB" id="7061211at2"/>
<keyword evidence="7" id="KW-0175">Coiled coil</keyword>
<reference evidence="13" key="6">
    <citation type="submission" date="2019-06" db="EMBL/GenBank/DDBJ databases">
        <title>Co-occurence of chitin degradation, pigmentation and bioactivity in marine Pseudoalteromonas.</title>
        <authorList>
            <person name="Sonnenschein E.C."/>
            <person name="Bech P.K."/>
        </authorList>
    </citation>
    <scope>NUCLEOTIDE SEQUENCE [LARGE SCALE GENOMIC DNA]</scope>
    <source>
        <strain evidence="13">S1607</strain>
    </source>
</reference>
<dbReference type="NCBIfam" id="NF002058">
    <property type="entry name" value="PRK00888.1"/>
    <property type="match status" value="1"/>
</dbReference>
<keyword evidence="1 7" id="KW-1003">Cell membrane</keyword>
<protein>
    <recommendedName>
        <fullName evidence="7">Cell division protein FtsB</fullName>
    </recommendedName>
</protein>
<keyword evidence="6 7" id="KW-0131">Cell cycle</keyword>
<dbReference type="Proteomes" id="UP000228621">
    <property type="component" value="Unassembled WGS sequence"/>
</dbReference>
<keyword evidence="3 7" id="KW-0812">Transmembrane</keyword>
<keyword evidence="4 7" id="KW-1133">Transmembrane helix</keyword>
<reference evidence="9" key="1">
    <citation type="journal article" date="2017" name="Genome Announc.">
        <title>Draft Genome Sequence of Pseudoalteromonas piscicida Strain 36Y ROTHPW, an Hypersaline Seawater Isolate from the South Coast of Sonora, Mexico.</title>
        <authorList>
            <person name="Sanchez-Diaz R."/>
            <person name="Molina-Garza Z.J."/>
            <person name="Cruz-Suarez L.E."/>
            <person name="Selvin J."/>
            <person name="Kiran G.S."/>
            <person name="Ibarra-Gamez J.C."/>
            <person name="Gomez-Gil B."/>
            <person name="Galaviz-Silva L."/>
        </authorList>
    </citation>
    <scope>NUCLEOTIDE SEQUENCE [LARGE SCALE GENOMIC DNA]</scope>
    <source>
        <strain evidence="9">36Y_RITHPW</strain>
    </source>
</reference>
<comment type="subunit">
    <text evidence="7">Part of a complex composed of FtsB, FtsL and FtsQ.</text>
</comment>
<proteinExistence type="inferred from homology"/>
<evidence type="ECO:0000313" key="9">
    <source>
        <dbReference type="EMBL" id="PCK33769.1"/>
    </source>
</evidence>
<feature type="topological domain" description="Periplasmic" evidence="7">
    <location>
        <begin position="22"/>
        <end position="97"/>
    </location>
</feature>
<evidence type="ECO:0000256" key="3">
    <source>
        <dbReference type="ARBA" id="ARBA00022692"/>
    </source>
</evidence>
<evidence type="ECO:0000313" key="13">
    <source>
        <dbReference type="Proteomes" id="UP000305423"/>
    </source>
</evidence>
<dbReference type="EMBL" id="CP031761">
    <property type="protein sequence ID" value="AXR01285.1"/>
    <property type="molecule type" value="Genomic_DNA"/>
</dbReference>
<dbReference type="InterPro" id="IPR007060">
    <property type="entry name" value="FtsL/DivIC"/>
</dbReference>
<reference evidence="10 13" key="3">
    <citation type="submission" date="2017-12" db="EMBL/GenBank/DDBJ databases">
        <authorList>
            <person name="Paulsen S."/>
            <person name="Gram L.K."/>
        </authorList>
    </citation>
    <scope>NUCLEOTIDE SEQUENCE [LARGE SCALE GENOMIC DNA]</scope>
    <source>
        <strain evidence="10 13">S1607</strain>
    </source>
</reference>
<dbReference type="KEGG" id="ppis:B1L02_14000"/>
<dbReference type="PANTHER" id="PTHR37485:SF1">
    <property type="entry name" value="CELL DIVISION PROTEIN FTSB"/>
    <property type="match status" value="1"/>
</dbReference>
<evidence type="ECO:0000313" key="12">
    <source>
        <dbReference type="Proteomes" id="UP000258102"/>
    </source>
</evidence>
<comment type="similarity">
    <text evidence="7">Belongs to the FtsB family.</text>
</comment>
<comment type="subcellular location">
    <subcellularLocation>
        <location evidence="7">Cell inner membrane</location>
        <topology evidence="7">Single-pass type II membrane protein</topology>
    </subcellularLocation>
    <text evidence="7">Localizes to the division septum.</text>
</comment>
<reference evidence="10" key="7">
    <citation type="submission" date="2019-09" db="EMBL/GenBank/DDBJ databases">
        <title>Co-occurence of chitin degradation, pigmentation and bioactivity in marine Pseudoalteromonas.</title>
        <authorList>
            <person name="Sonnenschein E.C."/>
            <person name="Bech P.K."/>
        </authorList>
    </citation>
    <scope>NUCLEOTIDE SEQUENCE</scope>
    <source>
        <strain evidence="10">S1607</strain>
    </source>
</reference>
<feature type="coiled-coil region" evidence="7">
    <location>
        <begin position="36"/>
        <end position="70"/>
    </location>
</feature>
<feature type="topological domain" description="Cytoplasmic" evidence="7">
    <location>
        <begin position="1"/>
        <end position="3"/>
    </location>
</feature>
<reference evidence="11" key="5">
    <citation type="journal article" date="2019" name="Genome Announc.">
        <title>Draft Genome Sequence of Pseudoalteromonas piscicida Strain 36Y ROTHPW, an Hypersaline Seawater Isolate from the South Coast of Sonora, Mexico.</title>
        <authorList>
            <person name="Sanchez-Diaz R."/>
            <person name="Molina-Garza Z.J."/>
            <person name="Cruz-Suarez L.E."/>
            <person name="Selvin J."/>
            <person name="Kiran G.S."/>
            <person name="Ibarra-Gamez J.C."/>
            <person name="Gomez-Gil B."/>
            <person name="Galaviz-Silva L."/>
        </authorList>
    </citation>
    <scope>NUCLEOTIDE SEQUENCE [LARGE SCALE GENOMIC DNA]</scope>
    <source>
        <strain evidence="11">36Y_RITHPW</strain>
    </source>
</reference>
<dbReference type="PANTHER" id="PTHR37485">
    <property type="entry name" value="CELL DIVISION PROTEIN FTSB"/>
    <property type="match status" value="1"/>
</dbReference>
<accession>A0A0F4PA01</accession>
<gene>
    <name evidence="7 8" type="primary">ftsB</name>
    <name evidence="9" type="ORF">CEX98_00380</name>
    <name evidence="10" type="ORF">CWB74_18815</name>
    <name evidence="8" type="ORF">D0511_03735</name>
</gene>
<dbReference type="AlphaFoldDB" id="A0A0F4PA01"/>
<dbReference type="GO" id="GO:0043093">
    <property type="term" value="P:FtsZ-dependent cytokinesis"/>
    <property type="evidence" value="ECO:0007669"/>
    <property type="project" value="UniProtKB-UniRule"/>
</dbReference>
<dbReference type="RefSeq" id="WP_010605642.1">
    <property type="nucleotide sequence ID" value="NZ_CP021646.1"/>
</dbReference>
<evidence type="ECO:0000256" key="6">
    <source>
        <dbReference type="ARBA" id="ARBA00023306"/>
    </source>
</evidence>
<keyword evidence="7" id="KW-0997">Cell inner membrane</keyword>
<name>A0A0F4PA01_PSEO7</name>
<dbReference type="EMBL" id="NKHF01000001">
    <property type="protein sequence ID" value="PCK33769.1"/>
    <property type="molecule type" value="Genomic_DNA"/>
</dbReference>
<keyword evidence="5 7" id="KW-0472">Membrane</keyword>
<evidence type="ECO:0000313" key="10">
    <source>
        <dbReference type="EMBL" id="TMN74410.1"/>
    </source>
</evidence>
<comment type="function">
    <text evidence="7">Essential cell division protein. May link together the upstream cell division proteins, which are predominantly cytoplasmic, with the downstream cell division proteins, which are predominantly periplasmic.</text>
</comment>
<evidence type="ECO:0000256" key="2">
    <source>
        <dbReference type="ARBA" id="ARBA00022618"/>
    </source>
</evidence>
<reference evidence="9" key="2">
    <citation type="submission" date="2017-06" db="EMBL/GenBank/DDBJ databases">
        <authorList>
            <person name="Kim H.J."/>
            <person name="Triplett B.A."/>
        </authorList>
    </citation>
    <scope>NUCLEOTIDE SEQUENCE</scope>
    <source>
        <strain evidence="9">36Y_RITHPW</strain>
    </source>
</reference>
<dbReference type="Pfam" id="PF04977">
    <property type="entry name" value="DivIC"/>
    <property type="match status" value="1"/>
</dbReference>
<dbReference type="GO" id="GO:0005886">
    <property type="term" value="C:plasma membrane"/>
    <property type="evidence" value="ECO:0007669"/>
    <property type="project" value="UniProtKB-SubCell"/>
</dbReference>
<organism evidence="9 11">
    <name type="scientific">Pseudoalteromonas piscicida</name>
    <dbReference type="NCBI Taxonomy" id="43662"/>
    <lineage>
        <taxon>Bacteria</taxon>
        <taxon>Pseudomonadati</taxon>
        <taxon>Pseudomonadota</taxon>
        <taxon>Gammaproteobacteria</taxon>
        <taxon>Alteromonadales</taxon>
        <taxon>Pseudoalteromonadaceae</taxon>
        <taxon>Pseudoalteromonas</taxon>
    </lineage>
</organism>
<dbReference type="InterPro" id="IPR023081">
    <property type="entry name" value="Cell_div_FtsB"/>
</dbReference>
<dbReference type="Proteomes" id="UP000305423">
    <property type="component" value="Unassembled WGS sequence"/>
</dbReference>
<dbReference type="HAMAP" id="MF_00599">
    <property type="entry name" value="FtsB"/>
    <property type="match status" value="1"/>
</dbReference>
<keyword evidence="11" id="KW-1185">Reference proteome</keyword>
<evidence type="ECO:0000256" key="1">
    <source>
        <dbReference type="ARBA" id="ARBA00022475"/>
    </source>
</evidence>
<reference evidence="8 12" key="4">
    <citation type="submission" date="2018-08" db="EMBL/GenBank/DDBJ databases">
        <title>Whole Genome Sequences of Two Pseudoalteromonas piscicida Strains, DE1-A and DE2-A, which Exhibit Strong Antibacterial Activity against Vibrio vulnificus.</title>
        <authorList>
            <person name="Richards G.P."/>
            <person name="Needleman D.S."/>
            <person name="Watson M.A."/>
            <person name="Polson S.W."/>
        </authorList>
    </citation>
    <scope>NUCLEOTIDE SEQUENCE [LARGE SCALE GENOMIC DNA]</scope>
    <source>
        <strain evidence="8 12">DE2-A</strain>
    </source>
</reference>
<dbReference type="EMBL" id="PNEL01000055">
    <property type="protein sequence ID" value="TMN74410.1"/>
    <property type="molecule type" value="Genomic_DNA"/>
</dbReference>
<dbReference type="GO" id="GO:0030428">
    <property type="term" value="C:cell septum"/>
    <property type="evidence" value="ECO:0007669"/>
    <property type="project" value="TreeGrafter"/>
</dbReference>
<evidence type="ECO:0000313" key="11">
    <source>
        <dbReference type="Proteomes" id="UP000228621"/>
    </source>
</evidence>
<evidence type="ECO:0000256" key="5">
    <source>
        <dbReference type="ARBA" id="ARBA00023136"/>
    </source>
</evidence>
<keyword evidence="2 7" id="KW-0132">Cell division</keyword>
<evidence type="ECO:0000313" key="8">
    <source>
        <dbReference type="EMBL" id="AXR01285.1"/>
    </source>
</evidence>
<evidence type="ECO:0000256" key="4">
    <source>
        <dbReference type="ARBA" id="ARBA00022989"/>
    </source>
</evidence>